<dbReference type="Gene3D" id="1.10.8.10">
    <property type="entry name" value="DNA helicase RuvA subunit, C-terminal domain"/>
    <property type="match status" value="1"/>
</dbReference>
<dbReference type="FunFam" id="1.10.8.10:FF:000001">
    <property type="entry name" value="Elongation factor Ts"/>
    <property type="match status" value="1"/>
</dbReference>
<comment type="similarity">
    <text evidence="1 6 7">Belongs to the EF-Ts family.</text>
</comment>
<dbReference type="PANTHER" id="PTHR11741">
    <property type="entry name" value="ELONGATION FACTOR TS"/>
    <property type="match status" value="1"/>
</dbReference>
<evidence type="ECO:0000256" key="4">
    <source>
        <dbReference type="ARBA" id="ARBA00022917"/>
    </source>
</evidence>
<evidence type="ECO:0000256" key="1">
    <source>
        <dbReference type="ARBA" id="ARBA00005532"/>
    </source>
</evidence>
<evidence type="ECO:0000313" key="10">
    <source>
        <dbReference type="EMBL" id="OGE82696.1"/>
    </source>
</evidence>
<keyword evidence="4 6" id="KW-0648">Protein biosynthesis</keyword>
<dbReference type="Proteomes" id="UP000176339">
    <property type="component" value="Unassembled WGS sequence"/>
</dbReference>
<dbReference type="SUPFAM" id="SSF46934">
    <property type="entry name" value="UBA-like"/>
    <property type="match status" value="1"/>
</dbReference>
<dbReference type="PROSITE" id="PS01127">
    <property type="entry name" value="EF_TS_2"/>
    <property type="match status" value="1"/>
</dbReference>
<comment type="caution">
    <text evidence="10">The sequence shown here is derived from an EMBL/GenBank/DDBJ whole genome shotgun (WGS) entry which is preliminary data.</text>
</comment>
<gene>
    <name evidence="6" type="primary">tsf</name>
    <name evidence="10" type="ORF">A2846_01510</name>
</gene>
<dbReference type="EMBL" id="MFEN01000065">
    <property type="protein sequence ID" value="OGE82696.1"/>
    <property type="molecule type" value="Genomic_DNA"/>
</dbReference>
<evidence type="ECO:0000256" key="5">
    <source>
        <dbReference type="ARBA" id="ARBA00025453"/>
    </source>
</evidence>
<feature type="region of interest" description="Involved in Mg(2+) ion dislocation from EF-Tu" evidence="6">
    <location>
        <begin position="79"/>
        <end position="82"/>
    </location>
</feature>
<dbReference type="Pfam" id="PF00889">
    <property type="entry name" value="EF_TS"/>
    <property type="match status" value="1"/>
</dbReference>
<organism evidence="10 11">
    <name type="scientific">Candidatus Doudnabacteria bacterium RIFCSPHIGHO2_01_FULL_49_9</name>
    <dbReference type="NCBI Taxonomy" id="1817827"/>
    <lineage>
        <taxon>Bacteria</taxon>
        <taxon>Candidatus Doudnaibacteriota</taxon>
    </lineage>
</organism>
<dbReference type="InterPro" id="IPR001816">
    <property type="entry name" value="Transl_elong_EFTs/EF1B"/>
</dbReference>
<evidence type="ECO:0000256" key="2">
    <source>
        <dbReference type="ARBA" id="ARBA00016956"/>
    </source>
</evidence>
<dbReference type="FunFam" id="3.30.479.20:FF:000003">
    <property type="entry name" value="Elongation factor Ts, mitochondrial"/>
    <property type="match status" value="1"/>
</dbReference>
<dbReference type="PANTHER" id="PTHR11741:SF10">
    <property type="entry name" value="POLYPROTEIN OF EF-TS, CHLOROPLASTIC"/>
    <property type="match status" value="1"/>
</dbReference>
<evidence type="ECO:0000256" key="8">
    <source>
        <dbReference type="RuleBase" id="RU000643"/>
    </source>
</evidence>
<dbReference type="Gene3D" id="3.30.479.20">
    <property type="entry name" value="Elongation factor Ts, dimerisation domain"/>
    <property type="match status" value="1"/>
</dbReference>
<dbReference type="InterPro" id="IPR018101">
    <property type="entry name" value="Transl_elong_Ts_CS"/>
</dbReference>
<protein>
    <recommendedName>
        <fullName evidence="2 6">Elongation factor Ts</fullName>
        <shortName evidence="6">EF-Ts</shortName>
    </recommendedName>
</protein>
<accession>A0A1F5NYI4</accession>
<dbReference type="SUPFAM" id="SSF54713">
    <property type="entry name" value="Elongation factor Ts (EF-Ts), dimerisation domain"/>
    <property type="match status" value="1"/>
</dbReference>
<dbReference type="GO" id="GO:0003746">
    <property type="term" value="F:translation elongation factor activity"/>
    <property type="evidence" value="ECO:0007669"/>
    <property type="project" value="UniProtKB-UniRule"/>
</dbReference>
<sequence>MFSASDVQKLRLATGAGLMECKRALTDATGDFDAAVSLIQERGLVKAEKKADRSAGSGLIHSYIHNSRVGVLLELNCETDFVARTEQFKELAHNIVMHVAAMKPADTNELLAQPYIKDPNSTVESVVKTAIAKLGENIKVGKFIRYEI</sequence>
<dbReference type="HAMAP" id="MF_00050">
    <property type="entry name" value="EF_Ts"/>
    <property type="match status" value="1"/>
</dbReference>
<evidence type="ECO:0000256" key="6">
    <source>
        <dbReference type="HAMAP-Rule" id="MF_00050"/>
    </source>
</evidence>
<dbReference type="NCBIfam" id="TIGR00116">
    <property type="entry name" value="tsf"/>
    <property type="match status" value="1"/>
</dbReference>
<dbReference type="PROSITE" id="PS01126">
    <property type="entry name" value="EF_TS_1"/>
    <property type="match status" value="1"/>
</dbReference>
<proteinExistence type="inferred from homology"/>
<keyword evidence="6" id="KW-0963">Cytoplasm</keyword>
<evidence type="ECO:0000259" key="9">
    <source>
        <dbReference type="Pfam" id="PF00889"/>
    </source>
</evidence>
<comment type="subcellular location">
    <subcellularLocation>
        <location evidence="6 8">Cytoplasm</location>
    </subcellularLocation>
</comment>
<dbReference type="InterPro" id="IPR009060">
    <property type="entry name" value="UBA-like_sf"/>
</dbReference>
<evidence type="ECO:0000256" key="3">
    <source>
        <dbReference type="ARBA" id="ARBA00022768"/>
    </source>
</evidence>
<dbReference type="GO" id="GO:0005737">
    <property type="term" value="C:cytoplasm"/>
    <property type="evidence" value="ECO:0007669"/>
    <property type="project" value="UniProtKB-SubCell"/>
</dbReference>
<keyword evidence="3 6" id="KW-0251">Elongation factor</keyword>
<evidence type="ECO:0000256" key="7">
    <source>
        <dbReference type="RuleBase" id="RU000642"/>
    </source>
</evidence>
<evidence type="ECO:0000313" key="11">
    <source>
        <dbReference type="Proteomes" id="UP000176339"/>
    </source>
</evidence>
<dbReference type="InterPro" id="IPR014039">
    <property type="entry name" value="Transl_elong_EFTs/EF1B_dimer"/>
</dbReference>
<dbReference type="InterPro" id="IPR036402">
    <property type="entry name" value="EF-Ts_dimer_sf"/>
</dbReference>
<comment type="function">
    <text evidence="5 6 7">Associates with the EF-Tu.GDP complex and induces the exchange of GDP to GTP. It remains bound to the aminoacyl-tRNA.EF-Tu.GTP complex up to the GTP hydrolysis stage on the ribosome.</text>
</comment>
<dbReference type="AlphaFoldDB" id="A0A1F5NYI4"/>
<feature type="domain" description="Translation elongation factor EFTs/EF1B dimerisation" evidence="9">
    <location>
        <begin position="70"/>
        <end position="147"/>
    </location>
</feature>
<dbReference type="CDD" id="cd14275">
    <property type="entry name" value="UBA_EF-Ts"/>
    <property type="match status" value="1"/>
</dbReference>
<reference evidence="10 11" key="1">
    <citation type="journal article" date="2016" name="Nat. Commun.">
        <title>Thousands of microbial genomes shed light on interconnected biogeochemical processes in an aquifer system.</title>
        <authorList>
            <person name="Anantharaman K."/>
            <person name="Brown C.T."/>
            <person name="Hug L.A."/>
            <person name="Sharon I."/>
            <person name="Castelle C.J."/>
            <person name="Probst A.J."/>
            <person name="Thomas B.C."/>
            <person name="Singh A."/>
            <person name="Wilkins M.J."/>
            <person name="Karaoz U."/>
            <person name="Brodie E.L."/>
            <person name="Williams K.H."/>
            <person name="Hubbard S.S."/>
            <person name="Banfield J.F."/>
        </authorList>
    </citation>
    <scope>NUCLEOTIDE SEQUENCE [LARGE SCALE GENOMIC DNA]</scope>
</reference>
<name>A0A1F5NYI4_9BACT</name>